<dbReference type="EMBL" id="CP163445">
    <property type="protein sequence ID" value="XDQ80432.1"/>
    <property type="molecule type" value="Genomic_DNA"/>
</dbReference>
<dbReference type="RefSeq" id="WP_369183824.1">
    <property type="nucleotide sequence ID" value="NZ_CP163445.1"/>
</dbReference>
<evidence type="ECO:0000256" key="3">
    <source>
        <dbReference type="ARBA" id="ARBA00023015"/>
    </source>
</evidence>
<dbReference type="Gene3D" id="1.10.1740.10">
    <property type="match status" value="1"/>
</dbReference>
<dbReference type="InterPro" id="IPR013325">
    <property type="entry name" value="RNA_pol_sigma_r2"/>
</dbReference>
<dbReference type="GO" id="GO:0016987">
    <property type="term" value="F:sigma factor activity"/>
    <property type="evidence" value="ECO:0007669"/>
    <property type="project" value="UniProtKB-KW"/>
</dbReference>
<accession>A0AB39TML3</accession>
<organism evidence="8">
    <name type="scientific">Streptomyces sp. Y1</name>
    <dbReference type="NCBI Taxonomy" id="3238634"/>
    <lineage>
        <taxon>Bacteria</taxon>
        <taxon>Bacillati</taxon>
        <taxon>Actinomycetota</taxon>
        <taxon>Actinomycetes</taxon>
        <taxon>Kitasatosporales</taxon>
        <taxon>Streptomycetaceae</taxon>
        <taxon>Streptomyces</taxon>
    </lineage>
</organism>
<keyword evidence="4" id="KW-0731">Sigma factor</keyword>
<dbReference type="InterPro" id="IPR052704">
    <property type="entry name" value="ECF_Sigma-70_Domain"/>
</dbReference>
<dbReference type="PANTHER" id="PTHR30173:SF43">
    <property type="entry name" value="ECF RNA POLYMERASE SIGMA FACTOR SIGI-RELATED"/>
    <property type="match status" value="1"/>
</dbReference>
<sequence>MSGDGFPDGSGVEPAARFEAERGRLRAIAQRMLGSTGEAEDAVQEAWLRLVRTDAAEIDNLPGWLTTVVSRICLDLLRARAARREEPAGEALPEAVSEGTDPEREAVLVDSVGRALLVVLDRLGPAERVAFVLHDGFAVPFEQIAPIVGRTPVAAKKLASRARQRVRGTAALPPEPLAGHRRVVEAFLAAARGGDLAELLAVLAPDVVRRADPAALPPGRALVARGARTVAGETTVFGRRARYGAVALVDGLPGILIAPDGRLRLVLRMAVADGRVAGYEVVADPGRLAALELAVLEPAVLEPAGLGSGVLGSAVLGSGVLGSGVLPR</sequence>
<dbReference type="SUPFAM" id="SSF88659">
    <property type="entry name" value="Sigma3 and sigma4 domains of RNA polymerase sigma factors"/>
    <property type="match status" value="1"/>
</dbReference>
<evidence type="ECO:0000313" key="8">
    <source>
        <dbReference type="EMBL" id="XDQ80432.1"/>
    </source>
</evidence>
<keyword evidence="5" id="KW-0804">Transcription</keyword>
<gene>
    <name evidence="8" type="ORF">AB2U05_19150</name>
</gene>
<dbReference type="Pfam" id="PF08281">
    <property type="entry name" value="Sigma70_r4_2"/>
    <property type="match status" value="1"/>
</dbReference>
<dbReference type="PANTHER" id="PTHR30173">
    <property type="entry name" value="SIGMA 19 FACTOR"/>
    <property type="match status" value="1"/>
</dbReference>
<dbReference type="SUPFAM" id="SSF54427">
    <property type="entry name" value="NTF2-like"/>
    <property type="match status" value="1"/>
</dbReference>
<comment type="subunit">
    <text evidence="2">Interacts transiently with the RNA polymerase catalytic core formed by RpoA, RpoB, RpoC and RpoZ (2 alpha, 1 beta, 1 beta' and 1 omega subunit) to form the RNA polymerase holoenzyme that can initiate transcription.</text>
</comment>
<dbReference type="Gene3D" id="1.10.10.10">
    <property type="entry name" value="Winged helix-like DNA-binding domain superfamily/Winged helix DNA-binding domain"/>
    <property type="match status" value="1"/>
</dbReference>
<reference evidence="8" key="1">
    <citation type="submission" date="2024-07" db="EMBL/GenBank/DDBJ databases">
        <authorList>
            <person name="Yu S.T."/>
        </authorList>
    </citation>
    <scope>NUCLEOTIDE SEQUENCE</scope>
    <source>
        <strain evidence="8">Y1</strain>
    </source>
</reference>
<dbReference type="Pfam" id="PF04542">
    <property type="entry name" value="Sigma70_r2"/>
    <property type="match status" value="1"/>
</dbReference>
<feature type="domain" description="RNA polymerase sigma factor 70 region 4 type 2" evidence="7">
    <location>
        <begin position="115"/>
        <end position="165"/>
    </location>
</feature>
<evidence type="ECO:0000259" key="7">
    <source>
        <dbReference type="Pfam" id="PF08281"/>
    </source>
</evidence>
<dbReference type="InterPro" id="IPR013324">
    <property type="entry name" value="RNA_pol_sigma_r3/r4-like"/>
</dbReference>
<protein>
    <submittedName>
        <fullName evidence="8">Sigma-70 family RNA polymerase sigma factor</fullName>
    </submittedName>
</protein>
<feature type="domain" description="RNA polymerase sigma-70 region 2" evidence="6">
    <location>
        <begin position="18"/>
        <end position="81"/>
    </location>
</feature>
<dbReference type="InterPro" id="IPR007627">
    <property type="entry name" value="RNA_pol_sigma70_r2"/>
</dbReference>
<evidence type="ECO:0000256" key="5">
    <source>
        <dbReference type="ARBA" id="ARBA00023163"/>
    </source>
</evidence>
<dbReference type="InterPro" id="IPR036388">
    <property type="entry name" value="WH-like_DNA-bd_sf"/>
</dbReference>
<dbReference type="NCBIfam" id="TIGR02937">
    <property type="entry name" value="sigma70-ECF"/>
    <property type="match status" value="1"/>
</dbReference>
<dbReference type="GO" id="GO:0006352">
    <property type="term" value="P:DNA-templated transcription initiation"/>
    <property type="evidence" value="ECO:0007669"/>
    <property type="project" value="InterPro"/>
</dbReference>
<evidence type="ECO:0000256" key="1">
    <source>
        <dbReference type="ARBA" id="ARBA00010641"/>
    </source>
</evidence>
<dbReference type="InterPro" id="IPR014284">
    <property type="entry name" value="RNA_pol_sigma-70_dom"/>
</dbReference>
<dbReference type="Gene3D" id="3.10.450.50">
    <property type="match status" value="1"/>
</dbReference>
<evidence type="ECO:0000259" key="6">
    <source>
        <dbReference type="Pfam" id="PF04542"/>
    </source>
</evidence>
<name>A0AB39TML3_9ACTN</name>
<dbReference type="GO" id="GO:0003677">
    <property type="term" value="F:DNA binding"/>
    <property type="evidence" value="ECO:0007669"/>
    <property type="project" value="InterPro"/>
</dbReference>
<dbReference type="SUPFAM" id="SSF88946">
    <property type="entry name" value="Sigma2 domain of RNA polymerase sigma factors"/>
    <property type="match status" value="1"/>
</dbReference>
<dbReference type="InterPro" id="IPR013249">
    <property type="entry name" value="RNA_pol_sigma70_r4_t2"/>
</dbReference>
<comment type="similarity">
    <text evidence="1">Belongs to the sigma-70 factor family. ECF subfamily.</text>
</comment>
<evidence type="ECO:0000256" key="4">
    <source>
        <dbReference type="ARBA" id="ARBA00023082"/>
    </source>
</evidence>
<dbReference type="InterPro" id="IPR032710">
    <property type="entry name" value="NTF2-like_dom_sf"/>
</dbReference>
<evidence type="ECO:0000256" key="2">
    <source>
        <dbReference type="ARBA" id="ARBA00011344"/>
    </source>
</evidence>
<dbReference type="AlphaFoldDB" id="A0AB39TML3"/>
<keyword evidence="3" id="KW-0805">Transcription regulation</keyword>
<proteinExistence type="inferred from homology"/>